<accession>A0A6V8KKD5</accession>
<dbReference type="Proteomes" id="UP000482800">
    <property type="component" value="Unassembled WGS sequence"/>
</dbReference>
<gene>
    <name evidence="2" type="ORF">Phou_084940</name>
</gene>
<feature type="region of interest" description="Disordered" evidence="1">
    <location>
        <begin position="278"/>
        <end position="297"/>
    </location>
</feature>
<name>A0A6V8KKD5_9ACTN</name>
<organism evidence="2 3">
    <name type="scientific">Phytohabitans houttuyneae</name>
    <dbReference type="NCBI Taxonomy" id="1076126"/>
    <lineage>
        <taxon>Bacteria</taxon>
        <taxon>Bacillati</taxon>
        <taxon>Actinomycetota</taxon>
        <taxon>Actinomycetes</taxon>
        <taxon>Micromonosporales</taxon>
        <taxon>Micromonosporaceae</taxon>
    </lineage>
</organism>
<protein>
    <submittedName>
        <fullName evidence="2">Uncharacterized protein</fullName>
    </submittedName>
</protein>
<dbReference type="RefSeq" id="WP_173067963.1">
    <property type="nucleotide sequence ID" value="NZ_BAABGO010000039.1"/>
</dbReference>
<dbReference type="EMBL" id="BLPF01000003">
    <property type="protein sequence ID" value="GFJ84314.1"/>
    <property type="molecule type" value="Genomic_DNA"/>
</dbReference>
<sequence>MSLVQELGAQVRATSDDLPVGLVAVAVEKLRAAGELLMWVRQESVDPLGVPRLAGAMEHAEQAVQALRVTQDALLAYLTSIGLSHDGAAGPDGSWRTALEEPEGGRPAGPAPDGAEPPPLGRWWSERVAALTGHGSPTARDDSAATDGPDLLRRVAKGVRAEDRDKLHRELGAVEAPVGLGLSAITPPVLHRLAGDLLRHQPRAEDLEPLTKQVEPRVKQLLPGLPPEILDIQLRRICRVPVERKKDDGEDKPPPHPADFAVTGSVVAGILLRLLDRDPDSLDPAAPEPVPSAETHA</sequence>
<comment type="caution">
    <text evidence="2">The sequence shown here is derived from an EMBL/GenBank/DDBJ whole genome shotgun (WGS) entry which is preliminary data.</text>
</comment>
<keyword evidence="3" id="KW-1185">Reference proteome</keyword>
<evidence type="ECO:0000313" key="2">
    <source>
        <dbReference type="EMBL" id="GFJ84314.1"/>
    </source>
</evidence>
<reference evidence="2 3" key="2">
    <citation type="submission" date="2020-03" db="EMBL/GenBank/DDBJ databases">
        <authorList>
            <person name="Ichikawa N."/>
            <person name="Kimura A."/>
            <person name="Kitahashi Y."/>
            <person name="Uohara A."/>
        </authorList>
    </citation>
    <scope>NUCLEOTIDE SEQUENCE [LARGE SCALE GENOMIC DNA]</scope>
    <source>
        <strain evidence="2 3">NBRC 108639</strain>
    </source>
</reference>
<reference evidence="2 3" key="1">
    <citation type="submission" date="2020-03" db="EMBL/GenBank/DDBJ databases">
        <title>Whole genome shotgun sequence of Phytohabitans houttuyneae NBRC 108639.</title>
        <authorList>
            <person name="Komaki H."/>
            <person name="Tamura T."/>
        </authorList>
    </citation>
    <scope>NUCLEOTIDE SEQUENCE [LARGE SCALE GENOMIC DNA]</scope>
    <source>
        <strain evidence="2 3">NBRC 108639</strain>
    </source>
</reference>
<feature type="region of interest" description="Disordered" evidence="1">
    <location>
        <begin position="89"/>
        <end position="121"/>
    </location>
</feature>
<evidence type="ECO:0000256" key="1">
    <source>
        <dbReference type="SAM" id="MobiDB-lite"/>
    </source>
</evidence>
<proteinExistence type="predicted"/>
<dbReference type="AlphaFoldDB" id="A0A6V8KKD5"/>
<evidence type="ECO:0000313" key="3">
    <source>
        <dbReference type="Proteomes" id="UP000482800"/>
    </source>
</evidence>